<dbReference type="Pfam" id="PF12974">
    <property type="entry name" value="Phosphonate-bd"/>
    <property type="match status" value="1"/>
</dbReference>
<feature type="non-terminal residue" evidence="1">
    <location>
        <position position="170"/>
    </location>
</feature>
<name>A0A382SPH2_9ZZZZ</name>
<protein>
    <recommendedName>
        <fullName evidence="2">Phosphate ABC transporter substrate-binding protein</fullName>
    </recommendedName>
</protein>
<dbReference type="PANTHER" id="PTHR35841:SF1">
    <property type="entry name" value="PHOSPHONATES-BINDING PERIPLASMIC PROTEIN"/>
    <property type="match status" value="1"/>
</dbReference>
<dbReference type="PANTHER" id="PTHR35841">
    <property type="entry name" value="PHOSPHONATES-BINDING PERIPLASMIC PROTEIN"/>
    <property type="match status" value="1"/>
</dbReference>
<reference evidence="1" key="1">
    <citation type="submission" date="2018-05" db="EMBL/GenBank/DDBJ databases">
        <authorList>
            <person name="Lanie J.A."/>
            <person name="Ng W.-L."/>
            <person name="Kazmierczak K.M."/>
            <person name="Andrzejewski T.M."/>
            <person name="Davidsen T.M."/>
            <person name="Wayne K.J."/>
            <person name="Tettelin H."/>
            <person name="Glass J.I."/>
            <person name="Rusch D."/>
            <person name="Podicherti R."/>
            <person name="Tsui H.-C.T."/>
            <person name="Winkler M.E."/>
        </authorList>
    </citation>
    <scope>NUCLEOTIDE SEQUENCE</scope>
</reference>
<dbReference type="Gene3D" id="3.40.190.10">
    <property type="entry name" value="Periplasmic binding protein-like II"/>
    <property type="match status" value="1"/>
</dbReference>
<evidence type="ECO:0008006" key="2">
    <source>
        <dbReference type="Google" id="ProtNLM"/>
    </source>
</evidence>
<accession>A0A382SPH2</accession>
<dbReference type="EMBL" id="UINC01130644">
    <property type="protein sequence ID" value="SVD11834.1"/>
    <property type="molecule type" value="Genomic_DNA"/>
</dbReference>
<evidence type="ECO:0000313" key="1">
    <source>
        <dbReference type="EMBL" id="SVD11834.1"/>
    </source>
</evidence>
<sequence length="170" mass="18459">MQKKEDNFMTCSLLAQLPMYDWPEISTATDALWHAIREALAVRGIPAPHELDRSHSAEDAWHSNNLLLSQTCGLPLVKTLRKHVQVLGCFTYEGITPAGDYYSVIITRASCGQDLTNMRGKRTAINGTDSYSGCLALQCAVAPISSTGGYFSGVQVSGSHRESIRAVVNG</sequence>
<proteinExistence type="predicted"/>
<organism evidence="1">
    <name type="scientific">marine metagenome</name>
    <dbReference type="NCBI Taxonomy" id="408172"/>
    <lineage>
        <taxon>unclassified sequences</taxon>
        <taxon>metagenomes</taxon>
        <taxon>ecological metagenomes</taxon>
    </lineage>
</organism>
<gene>
    <name evidence="1" type="ORF">METZ01_LOCUS364688</name>
</gene>
<dbReference type="SUPFAM" id="SSF53850">
    <property type="entry name" value="Periplasmic binding protein-like II"/>
    <property type="match status" value="1"/>
</dbReference>
<dbReference type="AlphaFoldDB" id="A0A382SPH2"/>